<organism evidence="2 3">
    <name type="scientific">Nocardia amamiensis</name>
    <dbReference type="NCBI Taxonomy" id="404578"/>
    <lineage>
        <taxon>Bacteria</taxon>
        <taxon>Bacillati</taxon>
        <taxon>Actinomycetota</taxon>
        <taxon>Actinomycetes</taxon>
        <taxon>Mycobacteriales</taxon>
        <taxon>Nocardiaceae</taxon>
        <taxon>Nocardia</taxon>
    </lineage>
</organism>
<evidence type="ECO:0000256" key="1">
    <source>
        <dbReference type="SAM" id="MobiDB-lite"/>
    </source>
</evidence>
<reference evidence="2 3" key="1">
    <citation type="submission" date="2020-10" db="EMBL/GenBank/DDBJ databases">
        <title>Identification of Nocardia species via Next-generation sequencing and recognition of intraspecies genetic diversity.</title>
        <authorList>
            <person name="Li P."/>
            <person name="Li P."/>
            <person name="Lu B."/>
        </authorList>
    </citation>
    <scope>NUCLEOTIDE SEQUENCE [LARGE SCALE GENOMIC DNA]</scope>
    <source>
        <strain evidence="2 3">BJ06-0157</strain>
    </source>
</reference>
<gene>
    <name evidence="2" type="ORF">IU459_14390</name>
</gene>
<dbReference type="EMBL" id="JADLQX010000009">
    <property type="protein sequence ID" value="MBF6298722.1"/>
    <property type="molecule type" value="Genomic_DNA"/>
</dbReference>
<comment type="caution">
    <text evidence="2">The sequence shown here is derived from an EMBL/GenBank/DDBJ whole genome shotgun (WGS) entry which is preliminary data.</text>
</comment>
<dbReference type="RefSeq" id="WP_195130017.1">
    <property type="nucleotide sequence ID" value="NZ_JADLQX010000009.1"/>
</dbReference>
<sequence length="55" mass="5987">MKELPENHVGTTERARTAPRKADHVAVGRLCAAEFDRLVADTIVGTARRGEAGER</sequence>
<evidence type="ECO:0000313" key="3">
    <source>
        <dbReference type="Proteomes" id="UP000702209"/>
    </source>
</evidence>
<name>A0ABS0CQ28_9NOCA</name>
<protein>
    <submittedName>
        <fullName evidence="2">Uncharacterized protein</fullName>
    </submittedName>
</protein>
<dbReference type="Proteomes" id="UP000702209">
    <property type="component" value="Unassembled WGS sequence"/>
</dbReference>
<keyword evidence="3" id="KW-1185">Reference proteome</keyword>
<feature type="region of interest" description="Disordered" evidence="1">
    <location>
        <begin position="1"/>
        <end position="23"/>
    </location>
</feature>
<evidence type="ECO:0000313" key="2">
    <source>
        <dbReference type="EMBL" id="MBF6298722.1"/>
    </source>
</evidence>
<accession>A0ABS0CQ28</accession>
<proteinExistence type="predicted"/>